<name>A0ABT7SBA0_9CELL</name>
<keyword evidence="2" id="KW-1185">Reference proteome</keyword>
<gene>
    <name evidence="1" type="ORF">QRT04_00825</name>
</gene>
<proteinExistence type="predicted"/>
<organism evidence="1 2">
    <name type="scientific">Cellulomonas alba</name>
    <dbReference type="NCBI Taxonomy" id="3053467"/>
    <lineage>
        <taxon>Bacteria</taxon>
        <taxon>Bacillati</taxon>
        <taxon>Actinomycetota</taxon>
        <taxon>Actinomycetes</taxon>
        <taxon>Micrococcales</taxon>
        <taxon>Cellulomonadaceae</taxon>
        <taxon>Cellulomonas</taxon>
    </lineage>
</organism>
<comment type="caution">
    <text evidence="1">The sequence shown here is derived from an EMBL/GenBank/DDBJ whole genome shotgun (WGS) entry which is preliminary data.</text>
</comment>
<reference evidence="1 2" key="1">
    <citation type="submission" date="2023-06" db="EMBL/GenBank/DDBJ databases">
        <title>Cellulomonas sp. MW4 Whole genome sequence.</title>
        <authorList>
            <person name="Park S."/>
        </authorList>
    </citation>
    <scope>NUCLEOTIDE SEQUENCE [LARGE SCALE GENOMIC DNA]</scope>
    <source>
        <strain evidence="1 2">MW4</strain>
    </source>
</reference>
<dbReference type="EMBL" id="JAUCGQ010000001">
    <property type="protein sequence ID" value="MDM7853462.1"/>
    <property type="molecule type" value="Genomic_DNA"/>
</dbReference>
<protein>
    <submittedName>
        <fullName evidence="1">Uncharacterized protein</fullName>
    </submittedName>
</protein>
<accession>A0ABT7SBA0</accession>
<sequence length="712" mass="74571">MLDLAGSTRTVAGVTVAPDVDDPARFLVVPATPRVDVGAAGPDLQLLRFVTGGALTGGYLRMGVSLAVDDAAVDAATAALTDEAGRPVVLAPLPVLSGAADLTFFGRADPQPGVVSPIVRTTYGSAVLGFAAPHRAAFAVTLTADGVRMVEAGLRAGALPVGVTCRYVVEGLWPAVHVVARVDWSAVYDYVSSTYELGLLLFREQVDHLVQQLQQKSAVSVTVVRSDAAGTDPATTSAAVAAALDFVQTTLLDRLCEPVLPFGTDAAGAVGDSATQLALGAAYRVTALHLTESETDVFDLSQARVQTRTLTAQASLGALLGATDPGAVIVDAGADDPFFSRFHLDVTTARPPGDLGVAAVVLDVRYGSQDGPIRLTPDEPTGSFECFADASPDRSYVLAARVQLAPDSPVDPGAEVDLPPVHDTARQVTLDLEAALGLVRLDLEGPADDRVVASAVTVTHRRGDAALASRDVALTAARRAGTATFRDHRDGDRLVVGGVHQLADGRQVPIPDVPVETSVYRLPDPYAGSITVLVTTDTTWTDLTAVVVALAKDETAQPATLAFAAPGSQAVALDQTDPTDRSYRFRVTRTAGGVTTTDDWRTSDAPVLAVGEVQTGDLVVDIMPVGPELTSAGLRTITVELVYVDVAHQVRDEHTVVIAARADTFRWDVHLADPTLRDYQYRVTRQLLTGEVRAGPWVDGHDALLPVPVTAT</sequence>
<dbReference type="RefSeq" id="WP_289452985.1">
    <property type="nucleotide sequence ID" value="NZ_JAUCGQ010000001.1"/>
</dbReference>
<dbReference type="Proteomes" id="UP001529338">
    <property type="component" value="Unassembled WGS sequence"/>
</dbReference>
<evidence type="ECO:0000313" key="1">
    <source>
        <dbReference type="EMBL" id="MDM7853462.1"/>
    </source>
</evidence>
<evidence type="ECO:0000313" key="2">
    <source>
        <dbReference type="Proteomes" id="UP001529338"/>
    </source>
</evidence>